<proteinExistence type="predicted"/>
<protein>
    <submittedName>
        <fullName evidence="1">Uncharacterized protein</fullName>
    </submittedName>
</protein>
<organism evidence="1 2">
    <name type="scientific">Xenoophorus captivus</name>
    <dbReference type="NCBI Taxonomy" id="1517983"/>
    <lineage>
        <taxon>Eukaryota</taxon>
        <taxon>Metazoa</taxon>
        <taxon>Chordata</taxon>
        <taxon>Craniata</taxon>
        <taxon>Vertebrata</taxon>
        <taxon>Euteleostomi</taxon>
        <taxon>Actinopterygii</taxon>
        <taxon>Neopterygii</taxon>
        <taxon>Teleostei</taxon>
        <taxon>Neoteleostei</taxon>
        <taxon>Acanthomorphata</taxon>
        <taxon>Ovalentaria</taxon>
        <taxon>Atherinomorphae</taxon>
        <taxon>Cyprinodontiformes</taxon>
        <taxon>Goodeidae</taxon>
        <taxon>Xenoophorus</taxon>
    </lineage>
</organism>
<name>A0ABV0QE16_9TELE</name>
<gene>
    <name evidence="1" type="ORF">XENOCAPTIV_022131</name>
</gene>
<dbReference type="EMBL" id="JAHRIN010008893">
    <property type="protein sequence ID" value="MEQ2194058.1"/>
    <property type="molecule type" value="Genomic_DNA"/>
</dbReference>
<accession>A0ABV0QE16</accession>
<sequence length="112" mass="12828">MQLLRFNVFPHLQSAFWRAWHKCEFRTGYKVTHPDIIPLPKTAIYILVRMQRQRCRETAKGCGGVLIQEHMTEAGVTAHDAAWIKGRQTESDRLEARGWGGDFLSFCAAVNP</sequence>
<evidence type="ECO:0000313" key="1">
    <source>
        <dbReference type="EMBL" id="MEQ2194058.1"/>
    </source>
</evidence>
<evidence type="ECO:0000313" key="2">
    <source>
        <dbReference type="Proteomes" id="UP001434883"/>
    </source>
</evidence>
<dbReference type="Proteomes" id="UP001434883">
    <property type="component" value="Unassembled WGS sequence"/>
</dbReference>
<keyword evidence="2" id="KW-1185">Reference proteome</keyword>
<reference evidence="1 2" key="1">
    <citation type="submission" date="2021-06" db="EMBL/GenBank/DDBJ databases">
        <authorList>
            <person name="Palmer J.M."/>
        </authorList>
    </citation>
    <scope>NUCLEOTIDE SEQUENCE [LARGE SCALE GENOMIC DNA]</scope>
    <source>
        <strain evidence="1 2">XC_2019</strain>
        <tissue evidence="1">Muscle</tissue>
    </source>
</reference>
<comment type="caution">
    <text evidence="1">The sequence shown here is derived from an EMBL/GenBank/DDBJ whole genome shotgun (WGS) entry which is preliminary data.</text>
</comment>